<sequence length="518" mass="55993">MKKNLPVNAKEYTFQNETPLISTTDLKGQITFVNDAFVEISGFSRDELIGSPHNMVRHPDVPPAVFADMWSKLKANKPWIGVVKNRCKDGGYYWVNAYVTPIVEHGQTLGYQSVRTLPTASQKKRAQAVYDRINQNKTRFSFHDVSINTKVALLPWFAALLPILALYFSGEAVIVPSIVAIAGAAICSGLALYSMKPIRMLVSRSHDVIQSQVLEEMYANSVSEAGSIYLAALTNKARIRSANVRVSHSARALDNQGRETIDIAHQAEAAITRQVQDLEKISQSINEFTAAIEEVAQSANDASANTQEANEKARAGKDAVSETIQAISGLDSNVSQAAKQLELLQAATDEIHNATQVISEIADQTNLLALNAAIEAARAGDQGRGFAVVADEVRALAQRTQQSTRDIDEAINRLSEESGQVISVMEKGQQQAAACVDKANYAGAALEDIRGRVEVIANMNAMMASASSAQSHAAEALMIDIESVKQSAEVALEASRNTEKASIGLAKTSREIIQSVNI</sequence>
<dbReference type="PANTHER" id="PTHR32089">
    <property type="entry name" value="METHYL-ACCEPTING CHEMOTAXIS PROTEIN MCPB"/>
    <property type="match status" value="1"/>
</dbReference>
<proteinExistence type="inferred from homology"/>
<comment type="subcellular location">
    <subcellularLocation>
        <location evidence="1">Cell inner membrane</location>
        <topology evidence="1">Multi-pass membrane protein</topology>
    </subcellularLocation>
</comment>
<feature type="transmembrane region" description="Helical" evidence="12">
    <location>
        <begin position="174"/>
        <end position="195"/>
    </location>
</feature>
<dbReference type="SMART" id="SM00086">
    <property type="entry name" value="PAC"/>
    <property type="match status" value="1"/>
</dbReference>
<protein>
    <submittedName>
        <fullName evidence="15">Methyl-accepting chemotaxis protein</fullName>
    </submittedName>
</protein>
<dbReference type="GO" id="GO:0006935">
    <property type="term" value="P:chemotaxis"/>
    <property type="evidence" value="ECO:0007669"/>
    <property type="project" value="UniProtKB-KW"/>
</dbReference>
<dbReference type="GO" id="GO:0004888">
    <property type="term" value="F:transmembrane signaling receptor activity"/>
    <property type="evidence" value="ECO:0007669"/>
    <property type="project" value="InterPro"/>
</dbReference>
<keyword evidence="2" id="KW-1003">Cell membrane</keyword>
<dbReference type="InterPro" id="IPR013655">
    <property type="entry name" value="PAS_fold_3"/>
</dbReference>
<evidence type="ECO:0000313" key="16">
    <source>
        <dbReference type="Proteomes" id="UP000324760"/>
    </source>
</evidence>
<evidence type="ECO:0000256" key="3">
    <source>
        <dbReference type="ARBA" id="ARBA00022481"/>
    </source>
</evidence>
<evidence type="ECO:0000256" key="11">
    <source>
        <dbReference type="PROSITE-ProRule" id="PRU00284"/>
    </source>
</evidence>
<dbReference type="GO" id="GO:0007165">
    <property type="term" value="P:signal transduction"/>
    <property type="evidence" value="ECO:0007669"/>
    <property type="project" value="UniProtKB-KW"/>
</dbReference>
<keyword evidence="5" id="KW-0997">Cell inner membrane</keyword>
<dbReference type="SMART" id="SM00283">
    <property type="entry name" value="MA"/>
    <property type="match status" value="1"/>
</dbReference>
<feature type="transmembrane region" description="Helical" evidence="12">
    <location>
        <begin position="147"/>
        <end position="168"/>
    </location>
</feature>
<dbReference type="NCBIfam" id="TIGR00229">
    <property type="entry name" value="sensory_box"/>
    <property type="match status" value="1"/>
</dbReference>
<organism evidence="15 16">
    <name type="scientific">Neptunomonas concharum</name>
    <dbReference type="NCBI Taxonomy" id="1031538"/>
    <lineage>
        <taxon>Bacteria</taxon>
        <taxon>Pseudomonadati</taxon>
        <taxon>Pseudomonadota</taxon>
        <taxon>Gammaproteobacteria</taxon>
        <taxon>Oceanospirillales</taxon>
        <taxon>Oceanospirillaceae</taxon>
        <taxon>Neptunomonas</taxon>
    </lineage>
</organism>
<reference evidence="15 16" key="1">
    <citation type="journal article" date="2019" name="Biochem. Eng. J.">
        <title>Metabolic engineering of the marine bacteria Neptunomonas concharum for the production of acetoin and meso-2,3-butanediol from acetate.</title>
        <authorList>
            <person name="Li W."/>
            <person name="Pu N."/>
            <person name="Liu C.-X."/>
            <person name="Yuan Q.-P."/>
            <person name="Li Z.-J."/>
        </authorList>
    </citation>
    <scope>NUCLEOTIDE SEQUENCE [LARGE SCALE GENOMIC DNA]</scope>
    <source>
        <strain evidence="15 16">JCM17730</strain>
    </source>
</reference>
<name>A0A5P1R9R3_9GAMM</name>
<gene>
    <name evidence="15" type="ORF">F0U83_06230</name>
</gene>
<dbReference type="OrthoDB" id="5675566at2"/>
<dbReference type="KEGG" id="ncu:F0U83_06230"/>
<keyword evidence="9 11" id="KW-0807">Transducer</keyword>
<dbReference type="EMBL" id="CP043869">
    <property type="protein sequence ID" value="QEQ96337.1"/>
    <property type="molecule type" value="Genomic_DNA"/>
</dbReference>
<evidence type="ECO:0000256" key="5">
    <source>
        <dbReference type="ARBA" id="ARBA00022519"/>
    </source>
</evidence>
<keyword evidence="3" id="KW-0488">Methylation</keyword>
<dbReference type="AlphaFoldDB" id="A0A5P1R9R3"/>
<evidence type="ECO:0000256" key="8">
    <source>
        <dbReference type="ARBA" id="ARBA00023136"/>
    </source>
</evidence>
<evidence type="ECO:0000256" key="9">
    <source>
        <dbReference type="ARBA" id="ARBA00023224"/>
    </source>
</evidence>
<keyword evidence="6 12" id="KW-0812">Transmembrane</keyword>
<dbReference type="CDD" id="cd11386">
    <property type="entry name" value="MCP_signal"/>
    <property type="match status" value="1"/>
</dbReference>
<dbReference type="PRINTS" id="PR00260">
    <property type="entry name" value="CHEMTRNSDUCR"/>
</dbReference>
<dbReference type="PROSITE" id="PS50111">
    <property type="entry name" value="CHEMOTAXIS_TRANSDUC_2"/>
    <property type="match status" value="1"/>
</dbReference>
<keyword evidence="8 12" id="KW-0472">Membrane</keyword>
<accession>A0A5P1R9R3</accession>
<dbReference type="SUPFAM" id="SSF55785">
    <property type="entry name" value="PYP-like sensor domain (PAS domain)"/>
    <property type="match status" value="1"/>
</dbReference>
<dbReference type="PROSITE" id="PS50112">
    <property type="entry name" value="PAS"/>
    <property type="match status" value="1"/>
</dbReference>
<evidence type="ECO:0000259" key="13">
    <source>
        <dbReference type="PROSITE" id="PS50111"/>
    </source>
</evidence>
<dbReference type="CDD" id="cd00130">
    <property type="entry name" value="PAS"/>
    <property type="match status" value="1"/>
</dbReference>
<comment type="similarity">
    <text evidence="10">Belongs to the methyl-accepting chemotaxis (MCP) protein family.</text>
</comment>
<dbReference type="RefSeq" id="WP_138988716.1">
    <property type="nucleotide sequence ID" value="NZ_CP043869.1"/>
</dbReference>
<evidence type="ECO:0000259" key="14">
    <source>
        <dbReference type="PROSITE" id="PS50112"/>
    </source>
</evidence>
<dbReference type="InterPro" id="IPR035965">
    <property type="entry name" value="PAS-like_dom_sf"/>
</dbReference>
<feature type="domain" description="PAS" evidence="14">
    <location>
        <begin position="14"/>
        <end position="60"/>
    </location>
</feature>
<keyword evidence="7 12" id="KW-1133">Transmembrane helix</keyword>
<feature type="domain" description="Methyl-accepting transducer" evidence="13">
    <location>
        <begin position="249"/>
        <end position="485"/>
    </location>
</feature>
<dbReference type="Pfam" id="PF08447">
    <property type="entry name" value="PAS_3"/>
    <property type="match status" value="1"/>
</dbReference>
<dbReference type="FunFam" id="3.30.450.20:FF:000046">
    <property type="entry name" value="Aerotaxis sensor receptor"/>
    <property type="match status" value="1"/>
</dbReference>
<dbReference type="InterPro" id="IPR000014">
    <property type="entry name" value="PAS"/>
</dbReference>
<evidence type="ECO:0000313" key="15">
    <source>
        <dbReference type="EMBL" id="QEQ96337.1"/>
    </source>
</evidence>
<dbReference type="SMART" id="SM00091">
    <property type="entry name" value="PAS"/>
    <property type="match status" value="1"/>
</dbReference>
<evidence type="ECO:0000256" key="10">
    <source>
        <dbReference type="ARBA" id="ARBA00029447"/>
    </source>
</evidence>
<evidence type="ECO:0000256" key="12">
    <source>
        <dbReference type="SAM" id="Phobius"/>
    </source>
</evidence>
<dbReference type="Proteomes" id="UP000324760">
    <property type="component" value="Chromosome"/>
</dbReference>
<dbReference type="Gene3D" id="3.30.450.20">
    <property type="entry name" value="PAS domain"/>
    <property type="match status" value="1"/>
</dbReference>
<keyword evidence="4" id="KW-0145">Chemotaxis</keyword>
<dbReference type="InterPro" id="IPR004090">
    <property type="entry name" value="Chemotax_Me-accpt_rcpt"/>
</dbReference>
<dbReference type="GO" id="GO:0005886">
    <property type="term" value="C:plasma membrane"/>
    <property type="evidence" value="ECO:0007669"/>
    <property type="project" value="UniProtKB-SubCell"/>
</dbReference>
<dbReference type="Pfam" id="PF00015">
    <property type="entry name" value="MCPsignal"/>
    <property type="match status" value="1"/>
</dbReference>
<dbReference type="SUPFAM" id="SSF58104">
    <property type="entry name" value="Methyl-accepting chemotaxis protein (MCP) signaling domain"/>
    <property type="match status" value="1"/>
</dbReference>
<evidence type="ECO:0000256" key="6">
    <source>
        <dbReference type="ARBA" id="ARBA00022692"/>
    </source>
</evidence>
<evidence type="ECO:0000256" key="2">
    <source>
        <dbReference type="ARBA" id="ARBA00022475"/>
    </source>
</evidence>
<evidence type="ECO:0000256" key="4">
    <source>
        <dbReference type="ARBA" id="ARBA00022500"/>
    </source>
</evidence>
<evidence type="ECO:0000256" key="7">
    <source>
        <dbReference type="ARBA" id="ARBA00022989"/>
    </source>
</evidence>
<dbReference type="InterPro" id="IPR001610">
    <property type="entry name" value="PAC"/>
</dbReference>
<dbReference type="Gene3D" id="1.10.287.950">
    <property type="entry name" value="Methyl-accepting chemotaxis protein"/>
    <property type="match status" value="1"/>
</dbReference>
<dbReference type="PANTHER" id="PTHR32089:SF74">
    <property type="entry name" value="METHYL-ACCEPTING CHEMOTAXIS PROTEIN AER"/>
    <property type="match status" value="1"/>
</dbReference>
<evidence type="ECO:0000256" key="1">
    <source>
        <dbReference type="ARBA" id="ARBA00004429"/>
    </source>
</evidence>
<dbReference type="InterPro" id="IPR004089">
    <property type="entry name" value="MCPsignal_dom"/>
</dbReference>
<keyword evidence="16" id="KW-1185">Reference proteome</keyword>